<evidence type="ECO:0000313" key="1">
    <source>
        <dbReference type="EMBL" id="KKL08041.1"/>
    </source>
</evidence>
<organism evidence="1">
    <name type="scientific">marine sediment metagenome</name>
    <dbReference type="NCBI Taxonomy" id="412755"/>
    <lineage>
        <taxon>unclassified sequences</taxon>
        <taxon>metagenomes</taxon>
        <taxon>ecological metagenomes</taxon>
    </lineage>
</organism>
<protein>
    <submittedName>
        <fullName evidence="1">Uncharacterized protein</fullName>
    </submittedName>
</protein>
<sequence>MGVIDYDYFETRAKFYYLKNTTTGLYFAGFSKEIHNKPLWTSKEHAVAYEEQEALRIQRRLENLYSPAQKIIMEEK</sequence>
<reference evidence="1" key="1">
    <citation type="journal article" date="2015" name="Nature">
        <title>Complex archaea that bridge the gap between prokaryotes and eukaryotes.</title>
        <authorList>
            <person name="Spang A."/>
            <person name="Saw J.H."/>
            <person name="Jorgensen S.L."/>
            <person name="Zaremba-Niedzwiedzka K."/>
            <person name="Martijn J."/>
            <person name="Lind A.E."/>
            <person name="van Eijk R."/>
            <person name="Schleper C."/>
            <person name="Guy L."/>
            <person name="Ettema T.J."/>
        </authorList>
    </citation>
    <scope>NUCLEOTIDE SEQUENCE</scope>
</reference>
<comment type="caution">
    <text evidence="1">The sequence shown here is derived from an EMBL/GenBank/DDBJ whole genome shotgun (WGS) entry which is preliminary data.</text>
</comment>
<dbReference type="AlphaFoldDB" id="A0A0F9CQU1"/>
<dbReference type="EMBL" id="LAZR01043040">
    <property type="protein sequence ID" value="KKL08041.1"/>
    <property type="molecule type" value="Genomic_DNA"/>
</dbReference>
<proteinExistence type="predicted"/>
<gene>
    <name evidence="1" type="ORF">LCGC14_2579920</name>
</gene>
<name>A0A0F9CQU1_9ZZZZ</name>
<accession>A0A0F9CQU1</accession>